<name>A0A0D2PDV3_HYPSF</name>
<feature type="transmembrane region" description="Helical" evidence="1">
    <location>
        <begin position="115"/>
        <end position="135"/>
    </location>
</feature>
<dbReference type="AlphaFoldDB" id="A0A0D2PDV3"/>
<sequence length="386" mass="43303">MHAKEENLSIANDSDVILIHSPVDISKVEASDTVQSYLSTSNSSKRTRLSANLDAGTCGRSGHLVSADTTLPTTYSHPVRRDFLDCLWGLFTWLVPLTPGRNSQRWDRSCLTATLKFLLLLYCGFSCVVGTTGFYSRILRPVSTPTLTGLQEKDYANSRTMERYLTRSLVPSTLRLEPFVFSRSNQANDSVTICTWLTDMELHLLPTWSVNWHDFMSLVVVTAIMPASPSHADLLKVIQQSIPPRLIAGTSVHILHIGDNHIKSPNLYLNLAKTFASTEWILIYPGDFSRPLSRKISDAIPRERGDSGVYIFAANTDGYPFPALSPLLLQSKRDFWCTERHFSGVSRDFDWNECLWQVSLETTGNFDVVNMPAEIARQEEIAPAEQ</sequence>
<keyword evidence="1" id="KW-1133">Transmembrane helix</keyword>
<keyword evidence="1" id="KW-0472">Membrane</keyword>
<organism evidence="2 3">
    <name type="scientific">Hypholoma sublateritium (strain FD-334 SS-4)</name>
    <dbReference type="NCBI Taxonomy" id="945553"/>
    <lineage>
        <taxon>Eukaryota</taxon>
        <taxon>Fungi</taxon>
        <taxon>Dikarya</taxon>
        <taxon>Basidiomycota</taxon>
        <taxon>Agaricomycotina</taxon>
        <taxon>Agaricomycetes</taxon>
        <taxon>Agaricomycetidae</taxon>
        <taxon>Agaricales</taxon>
        <taxon>Agaricineae</taxon>
        <taxon>Strophariaceae</taxon>
        <taxon>Hypholoma</taxon>
    </lineage>
</organism>
<keyword evidence="1" id="KW-0812">Transmembrane</keyword>
<dbReference type="Proteomes" id="UP000054270">
    <property type="component" value="Unassembled WGS sequence"/>
</dbReference>
<evidence type="ECO:0000313" key="2">
    <source>
        <dbReference type="EMBL" id="KJA29029.1"/>
    </source>
</evidence>
<dbReference type="EMBL" id="KN817520">
    <property type="protein sequence ID" value="KJA29029.1"/>
    <property type="molecule type" value="Genomic_DNA"/>
</dbReference>
<dbReference type="OrthoDB" id="3056235at2759"/>
<gene>
    <name evidence="2" type="ORF">HYPSUDRAFT_633993</name>
</gene>
<evidence type="ECO:0000256" key="1">
    <source>
        <dbReference type="SAM" id="Phobius"/>
    </source>
</evidence>
<dbReference type="STRING" id="945553.A0A0D2PDV3"/>
<protein>
    <submittedName>
        <fullName evidence="2">Uncharacterized protein</fullName>
    </submittedName>
</protein>
<dbReference type="OMA" id="WCTERLF"/>
<reference evidence="3" key="1">
    <citation type="submission" date="2014-04" db="EMBL/GenBank/DDBJ databases">
        <title>Evolutionary Origins and Diversification of the Mycorrhizal Mutualists.</title>
        <authorList>
            <consortium name="DOE Joint Genome Institute"/>
            <consortium name="Mycorrhizal Genomics Consortium"/>
            <person name="Kohler A."/>
            <person name="Kuo A."/>
            <person name="Nagy L.G."/>
            <person name="Floudas D."/>
            <person name="Copeland A."/>
            <person name="Barry K.W."/>
            <person name="Cichocki N."/>
            <person name="Veneault-Fourrey C."/>
            <person name="LaButti K."/>
            <person name="Lindquist E.A."/>
            <person name="Lipzen A."/>
            <person name="Lundell T."/>
            <person name="Morin E."/>
            <person name="Murat C."/>
            <person name="Riley R."/>
            <person name="Ohm R."/>
            <person name="Sun H."/>
            <person name="Tunlid A."/>
            <person name="Henrissat B."/>
            <person name="Grigoriev I.V."/>
            <person name="Hibbett D.S."/>
            <person name="Martin F."/>
        </authorList>
    </citation>
    <scope>NUCLEOTIDE SEQUENCE [LARGE SCALE GENOMIC DNA]</scope>
    <source>
        <strain evidence="3">FD-334 SS-4</strain>
    </source>
</reference>
<accession>A0A0D2PDV3</accession>
<keyword evidence="3" id="KW-1185">Reference proteome</keyword>
<proteinExistence type="predicted"/>
<evidence type="ECO:0000313" key="3">
    <source>
        <dbReference type="Proteomes" id="UP000054270"/>
    </source>
</evidence>